<reference evidence="1" key="1">
    <citation type="submission" date="2021-05" db="EMBL/GenBank/DDBJ databases">
        <title>Complete genome sequence of the cellulolytic planctomycete Telmatocola sphagniphila SP2T and characterization of the first cellulase from planctomycetes.</title>
        <authorList>
            <person name="Rakitin A.L."/>
            <person name="Beletsky A.V."/>
            <person name="Naumoff D.G."/>
            <person name="Kulichevskaya I.S."/>
            <person name="Mardanov A.V."/>
            <person name="Ravin N.V."/>
            <person name="Dedysh S.N."/>
        </authorList>
    </citation>
    <scope>NUCLEOTIDE SEQUENCE</scope>
    <source>
        <strain evidence="1">SP2T</strain>
    </source>
</reference>
<dbReference type="Proteomes" id="UP000676194">
    <property type="component" value="Chromosome"/>
</dbReference>
<organism evidence="1 2">
    <name type="scientific">Telmatocola sphagniphila</name>
    <dbReference type="NCBI Taxonomy" id="1123043"/>
    <lineage>
        <taxon>Bacteria</taxon>
        <taxon>Pseudomonadati</taxon>
        <taxon>Planctomycetota</taxon>
        <taxon>Planctomycetia</taxon>
        <taxon>Gemmatales</taxon>
        <taxon>Gemmataceae</taxon>
    </lineage>
</organism>
<dbReference type="RefSeq" id="WP_213499013.1">
    <property type="nucleotide sequence ID" value="NZ_CP074694.1"/>
</dbReference>
<keyword evidence="2" id="KW-1185">Reference proteome</keyword>
<gene>
    <name evidence="1" type="ORF">KIH39_09070</name>
</gene>
<dbReference type="AlphaFoldDB" id="A0A8E6EUS4"/>
<sequence length="64" mass="7574">MAEAGSMRISQMTFNADLGLQSKIDVLKINFYCKVYRKKWIVVFFQHLDPRLYRLIANFRMLGS</sequence>
<dbReference type="EMBL" id="CP074694">
    <property type="protein sequence ID" value="QVL34039.1"/>
    <property type="molecule type" value="Genomic_DNA"/>
</dbReference>
<name>A0A8E6EUS4_9BACT</name>
<accession>A0A8E6EUS4</accession>
<protein>
    <submittedName>
        <fullName evidence="1">Uncharacterized protein</fullName>
    </submittedName>
</protein>
<dbReference type="KEGG" id="tsph:KIH39_09070"/>
<evidence type="ECO:0000313" key="1">
    <source>
        <dbReference type="EMBL" id="QVL34039.1"/>
    </source>
</evidence>
<proteinExistence type="predicted"/>
<evidence type="ECO:0000313" key="2">
    <source>
        <dbReference type="Proteomes" id="UP000676194"/>
    </source>
</evidence>